<dbReference type="PANTHER" id="PTHR30290">
    <property type="entry name" value="PERIPLASMIC BINDING COMPONENT OF ABC TRANSPORTER"/>
    <property type="match status" value="1"/>
</dbReference>
<keyword evidence="1" id="KW-0732">Signal</keyword>
<proteinExistence type="predicted"/>
<evidence type="ECO:0000259" key="2">
    <source>
        <dbReference type="Pfam" id="PF00496"/>
    </source>
</evidence>
<sequence>MNKRFKGLVALLILTAVFLTACGGNKTASTDGAEGQILIVNNTSEPGSLDPALAQGTHESYLLNHLFTGLLRYDKDGNLAPGMAKEMPTVSEDGLTYTFKLKDDVKWSNGDPVTAKDFEFAWLRALDPNTASLYAFQLYYLKGGEAYNTVERPGVYYVKDADGNDTNEVDHEVVISDADKAGLDLNGKNEDEIADAVYEKWLEAKRAEVGVKAIDDTTLEVTLEKPTPYFTDLTAFYTLYPVNQKVVEENPDWAKDASTFVSNGAFKLINWEHNSKVETTKDENWFDASEVKLGGITWEILEDSNTAYQNFDAGKYGILTDVPTEVLAQKIADKSPVVTIGKQIGTYYYSLNMTKSEDGKNPFENAKIRKAFSMALDRKSIVENITKGGQIAAEGMVPFGLIDENNKEWRDINGNLIKEDAAEAKKLLEEGMQESGITIEDINKQVLLYNTSESHKKIAQAVQQMWNQNLGVTVGLENADFNVKLARENAHDFDLSRGGWVGDYYDPMTMLDLFVTGGEQNYSNYSNPEFDALIKEAKNSADQTVRMENMRKAEKILMEDMPIVPVYFYTQPYLVQENIKGVYKPLLQYPILTYAEFQ</sequence>
<feature type="signal peptide" evidence="1">
    <location>
        <begin position="1"/>
        <end position="21"/>
    </location>
</feature>
<evidence type="ECO:0000313" key="4">
    <source>
        <dbReference type="Proteomes" id="UP000254777"/>
    </source>
</evidence>
<dbReference type="CDD" id="cd08504">
    <property type="entry name" value="PBP2_OppA"/>
    <property type="match status" value="1"/>
</dbReference>
<dbReference type="Gene3D" id="3.90.76.10">
    <property type="entry name" value="Dipeptide-binding Protein, Domain 1"/>
    <property type="match status" value="1"/>
</dbReference>
<feature type="chain" id="PRO_5039060153" evidence="1">
    <location>
        <begin position="22"/>
        <end position="598"/>
    </location>
</feature>
<dbReference type="RefSeq" id="WP_004822330.1">
    <property type="nucleotide sequence ID" value="NZ_UGTH01000001.1"/>
</dbReference>
<dbReference type="GO" id="GO:0042597">
    <property type="term" value="C:periplasmic space"/>
    <property type="evidence" value="ECO:0007669"/>
    <property type="project" value="UniProtKB-ARBA"/>
</dbReference>
<feature type="domain" description="Solute-binding protein family 5" evidence="2">
    <location>
        <begin position="79"/>
        <end position="521"/>
    </location>
</feature>
<dbReference type="GO" id="GO:0043190">
    <property type="term" value="C:ATP-binding cassette (ABC) transporter complex"/>
    <property type="evidence" value="ECO:0007669"/>
    <property type="project" value="InterPro"/>
</dbReference>
<dbReference type="InterPro" id="IPR030678">
    <property type="entry name" value="Peptide/Ni-bd"/>
</dbReference>
<dbReference type="PANTHER" id="PTHR30290:SF79">
    <property type="entry name" value="DIPEPTIDE-BINDING PROTEIN DPPE"/>
    <property type="match status" value="1"/>
</dbReference>
<dbReference type="GO" id="GO:0015833">
    <property type="term" value="P:peptide transport"/>
    <property type="evidence" value="ECO:0007669"/>
    <property type="project" value="TreeGrafter"/>
</dbReference>
<dbReference type="Gene3D" id="3.40.190.10">
    <property type="entry name" value="Periplasmic binding protein-like II"/>
    <property type="match status" value="2"/>
</dbReference>
<dbReference type="Proteomes" id="UP000254777">
    <property type="component" value="Unassembled WGS sequence"/>
</dbReference>
<dbReference type="AlphaFoldDB" id="A0A379DAM1"/>
<name>A0A379DAM1_9FIRM</name>
<protein>
    <submittedName>
        <fullName evidence="3">Stage 0 sporulation protein KA</fullName>
    </submittedName>
</protein>
<evidence type="ECO:0000313" key="3">
    <source>
        <dbReference type="EMBL" id="SUB74293.1"/>
    </source>
</evidence>
<dbReference type="PROSITE" id="PS51257">
    <property type="entry name" value="PROKAR_LIPOPROTEIN"/>
    <property type="match status" value="1"/>
</dbReference>
<dbReference type="EMBL" id="UGTH01000001">
    <property type="protein sequence ID" value="SUB74293.1"/>
    <property type="molecule type" value="Genomic_DNA"/>
</dbReference>
<dbReference type="Pfam" id="PF00496">
    <property type="entry name" value="SBP_bac_5"/>
    <property type="match status" value="1"/>
</dbReference>
<dbReference type="InterPro" id="IPR039424">
    <property type="entry name" value="SBP_5"/>
</dbReference>
<dbReference type="SUPFAM" id="SSF53850">
    <property type="entry name" value="Periplasmic binding protein-like II"/>
    <property type="match status" value="1"/>
</dbReference>
<dbReference type="Gene3D" id="3.10.105.10">
    <property type="entry name" value="Dipeptide-binding Protein, Domain 3"/>
    <property type="match status" value="1"/>
</dbReference>
<dbReference type="PIRSF" id="PIRSF002741">
    <property type="entry name" value="MppA"/>
    <property type="match status" value="1"/>
</dbReference>
<dbReference type="GO" id="GO:1904680">
    <property type="term" value="F:peptide transmembrane transporter activity"/>
    <property type="evidence" value="ECO:0007669"/>
    <property type="project" value="TreeGrafter"/>
</dbReference>
<reference evidence="3 4" key="1">
    <citation type="submission" date="2018-06" db="EMBL/GenBank/DDBJ databases">
        <authorList>
            <consortium name="Pathogen Informatics"/>
            <person name="Doyle S."/>
        </authorList>
    </citation>
    <scope>NUCLEOTIDE SEQUENCE [LARGE SCALE GENOMIC DNA]</scope>
    <source>
        <strain evidence="3 4">NCTC11088</strain>
    </source>
</reference>
<organism evidence="3 4">
    <name type="scientific">Peptoniphilus indolicus</name>
    <dbReference type="NCBI Taxonomy" id="33030"/>
    <lineage>
        <taxon>Bacteria</taxon>
        <taxon>Bacillati</taxon>
        <taxon>Bacillota</taxon>
        <taxon>Tissierellia</taxon>
        <taxon>Tissierellales</taxon>
        <taxon>Peptoniphilaceae</taxon>
        <taxon>Peptoniphilus</taxon>
    </lineage>
</organism>
<dbReference type="FunFam" id="3.10.105.10:FF:000001">
    <property type="entry name" value="Oligopeptide ABC transporter, oligopeptide-binding protein"/>
    <property type="match status" value="1"/>
</dbReference>
<accession>A0A379DAM1</accession>
<dbReference type="InterPro" id="IPR000914">
    <property type="entry name" value="SBP_5_dom"/>
</dbReference>
<evidence type="ECO:0000256" key="1">
    <source>
        <dbReference type="SAM" id="SignalP"/>
    </source>
</evidence>
<gene>
    <name evidence="3" type="primary">oppA_1</name>
    <name evidence="3" type="ORF">NCTC11088_00023</name>
</gene>